<gene>
    <name evidence="7" type="ORF">J0A65_06150</name>
</gene>
<dbReference type="RefSeq" id="WP_206593263.1">
    <property type="nucleotide sequence ID" value="NZ_JAFKCS010000004.1"/>
</dbReference>
<dbReference type="CDD" id="cd17477">
    <property type="entry name" value="MFS_YcaD_like"/>
    <property type="match status" value="1"/>
</dbReference>
<feature type="transmembrane region" description="Helical" evidence="5">
    <location>
        <begin position="157"/>
        <end position="179"/>
    </location>
</feature>
<dbReference type="InterPro" id="IPR011701">
    <property type="entry name" value="MFS"/>
</dbReference>
<dbReference type="PANTHER" id="PTHR23521">
    <property type="entry name" value="TRANSPORTER MFS SUPERFAMILY"/>
    <property type="match status" value="1"/>
</dbReference>
<comment type="caution">
    <text evidence="7">The sequence shown here is derived from an EMBL/GenBank/DDBJ whole genome shotgun (WGS) entry which is preliminary data.</text>
</comment>
<feature type="transmembrane region" description="Helical" evidence="5">
    <location>
        <begin position="356"/>
        <end position="375"/>
    </location>
</feature>
<dbReference type="InterPro" id="IPR036259">
    <property type="entry name" value="MFS_trans_sf"/>
</dbReference>
<evidence type="ECO:0000313" key="8">
    <source>
        <dbReference type="Proteomes" id="UP000663992"/>
    </source>
</evidence>
<evidence type="ECO:0000313" key="7">
    <source>
        <dbReference type="EMBL" id="MBN7819437.1"/>
    </source>
</evidence>
<feature type="transmembrane region" description="Helical" evidence="5">
    <location>
        <begin position="239"/>
        <end position="258"/>
    </location>
</feature>
<name>A0ABS3CQR7_9ALTE</name>
<reference evidence="7 8" key="1">
    <citation type="submission" date="2021-03" db="EMBL/GenBank/DDBJ databases">
        <title>novel species isolated from a fishpond in China.</title>
        <authorList>
            <person name="Lu H."/>
            <person name="Cai Z."/>
        </authorList>
    </citation>
    <scope>NUCLEOTIDE SEQUENCE [LARGE SCALE GENOMIC DNA]</scope>
    <source>
        <strain evidence="7 8">Y57</strain>
    </source>
</reference>
<feature type="domain" description="Major facilitator superfamily (MFS) profile" evidence="6">
    <location>
        <begin position="200"/>
        <end position="426"/>
    </location>
</feature>
<protein>
    <submittedName>
        <fullName evidence="7">MFS transporter</fullName>
    </submittedName>
</protein>
<keyword evidence="3 5" id="KW-0472">Membrane</keyword>
<accession>A0ABS3CQR7</accession>
<feature type="transmembrane region" description="Helical" evidence="5">
    <location>
        <begin position="290"/>
        <end position="310"/>
    </location>
</feature>
<evidence type="ECO:0000256" key="5">
    <source>
        <dbReference type="SAM" id="Phobius"/>
    </source>
</evidence>
<dbReference type="Pfam" id="PF07690">
    <property type="entry name" value="MFS_1"/>
    <property type="match status" value="1"/>
</dbReference>
<evidence type="ECO:0000256" key="3">
    <source>
        <dbReference type="ARBA" id="ARBA00023136"/>
    </source>
</evidence>
<feature type="transmembrane region" description="Helical" evidence="5">
    <location>
        <begin position="331"/>
        <end position="350"/>
    </location>
</feature>
<dbReference type="Gene3D" id="1.20.1250.20">
    <property type="entry name" value="MFS general substrate transporter like domains"/>
    <property type="match status" value="2"/>
</dbReference>
<keyword evidence="2 5" id="KW-1133">Transmembrane helix</keyword>
<feature type="transmembrane region" description="Helical" evidence="5">
    <location>
        <begin position="44"/>
        <end position="63"/>
    </location>
</feature>
<evidence type="ECO:0000256" key="2">
    <source>
        <dbReference type="ARBA" id="ARBA00022989"/>
    </source>
</evidence>
<organism evidence="7 8">
    <name type="scientific">Bowmanella yangjiangensis</name>
    <dbReference type="NCBI Taxonomy" id="2811230"/>
    <lineage>
        <taxon>Bacteria</taxon>
        <taxon>Pseudomonadati</taxon>
        <taxon>Pseudomonadota</taxon>
        <taxon>Gammaproteobacteria</taxon>
        <taxon>Alteromonadales</taxon>
        <taxon>Alteromonadaceae</taxon>
        <taxon>Bowmanella</taxon>
    </lineage>
</organism>
<dbReference type="InterPro" id="IPR047200">
    <property type="entry name" value="MFS_YcaD-like"/>
</dbReference>
<dbReference type="EMBL" id="JAFKCS010000004">
    <property type="protein sequence ID" value="MBN7819437.1"/>
    <property type="molecule type" value="Genomic_DNA"/>
</dbReference>
<sequence length="426" mass="46356">MPRATLTTLASPLLSLLVYSIGHGLLTTLLTLRMTAEDVSPTLIGMISTAYFAGLMMGSFINSKVIMRVGHIRAYAAYASILCSLALLFGIFVAPESWMLLRLIGGFATGGLLVVIESWIIVSSPVAHRGRIMALYMVLFYAAMILGQMALKQLDIMTLLPFVFAALACSLSVLPLVLSKVSVQHLERHEKLPFFSLIRLTPTAVFSCFISGLILSVAYGLLPFFYAKSGMQIKDIADMMAYLILGGLCLQYPLGRLSDRFDRRLVLICLFSGILLVGLAFVLLHPSGNSTQAAILTLMLGGVIFAVYPISLSQACDELNPSQVVAANQGLLLCYSIGAMSGPLLAPVFIHQFGPQGIFIYFACASAICLLFLIWRRLVREPVPLEDHVAFSTSTPNTPVMAELDPRADASPLMPDDPAQDYYDKR</sequence>
<feature type="transmembrane region" description="Helical" evidence="5">
    <location>
        <begin position="100"/>
        <end position="122"/>
    </location>
</feature>
<dbReference type="PANTHER" id="PTHR23521:SF3">
    <property type="entry name" value="MFS TRANSPORTER"/>
    <property type="match status" value="1"/>
</dbReference>
<feature type="transmembrane region" description="Helical" evidence="5">
    <location>
        <begin position="265"/>
        <end position="284"/>
    </location>
</feature>
<dbReference type="SUPFAM" id="SSF103473">
    <property type="entry name" value="MFS general substrate transporter"/>
    <property type="match status" value="1"/>
</dbReference>
<dbReference type="Proteomes" id="UP000663992">
    <property type="component" value="Unassembled WGS sequence"/>
</dbReference>
<feature type="transmembrane region" description="Helical" evidence="5">
    <location>
        <begin position="75"/>
        <end position="94"/>
    </location>
</feature>
<dbReference type="PROSITE" id="PS50850">
    <property type="entry name" value="MFS"/>
    <property type="match status" value="1"/>
</dbReference>
<evidence type="ECO:0000256" key="1">
    <source>
        <dbReference type="ARBA" id="ARBA00022692"/>
    </source>
</evidence>
<feature type="region of interest" description="Disordered" evidence="4">
    <location>
        <begin position="400"/>
        <end position="426"/>
    </location>
</feature>
<evidence type="ECO:0000259" key="6">
    <source>
        <dbReference type="PROSITE" id="PS50850"/>
    </source>
</evidence>
<evidence type="ECO:0000256" key="4">
    <source>
        <dbReference type="SAM" id="MobiDB-lite"/>
    </source>
</evidence>
<feature type="transmembrane region" description="Helical" evidence="5">
    <location>
        <begin position="200"/>
        <end position="227"/>
    </location>
</feature>
<keyword evidence="1 5" id="KW-0812">Transmembrane</keyword>
<proteinExistence type="predicted"/>
<keyword evidence="8" id="KW-1185">Reference proteome</keyword>
<feature type="transmembrane region" description="Helical" evidence="5">
    <location>
        <begin position="134"/>
        <end position="151"/>
    </location>
</feature>
<dbReference type="InterPro" id="IPR020846">
    <property type="entry name" value="MFS_dom"/>
</dbReference>